<evidence type="ECO:0000256" key="9">
    <source>
        <dbReference type="RuleBase" id="RU000488"/>
    </source>
</evidence>
<evidence type="ECO:0000256" key="4">
    <source>
        <dbReference type="ARBA" id="ARBA00022692"/>
    </source>
</evidence>
<dbReference type="PROSITE" id="PS50920">
    <property type="entry name" value="SOLCAR"/>
    <property type="match status" value="3"/>
</dbReference>
<comment type="similarity">
    <text evidence="2 9">Belongs to the mitochondrial carrier (TC 2.A.29) family.</text>
</comment>
<comment type="subcellular location">
    <subcellularLocation>
        <location evidence="1">Membrane</location>
        <topology evidence="1">Multi-pass membrane protein</topology>
    </subcellularLocation>
</comment>
<feature type="repeat" description="Solcar" evidence="8">
    <location>
        <begin position="141"/>
        <end position="239"/>
    </location>
</feature>
<dbReference type="GO" id="GO:0016020">
    <property type="term" value="C:membrane"/>
    <property type="evidence" value="ECO:0007669"/>
    <property type="project" value="UniProtKB-SubCell"/>
</dbReference>
<evidence type="ECO:0000256" key="1">
    <source>
        <dbReference type="ARBA" id="ARBA00004141"/>
    </source>
</evidence>
<feature type="transmembrane region" description="Helical" evidence="10">
    <location>
        <begin position="92"/>
        <end position="115"/>
    </location>
</feature>
<keyword evidence="7 8" id="KW-0472">Membrane</keyword>
<feature type="transmembrane region" description="Helical" evidence="10">
    <location>
        <begin position="21"/>
        <end position="39"/>
    </location>
</feature>
<evidence type="ECO:0000256" key="6">
    <source>
        <dbReference type="ARBA" id="ARBA00022989"/>
    </source>
</evidence>
<dbReference type="InterPro" id="IPR018108">
    <property type="entry name" value="MCP_transmembrane"/>
</dbReference>
<protein>
    <submittedName>
        <fullName evidence="11">Putative mitochondrial carrier protein</fullName>
    </submittedName>
</protein>
<dbReference type="SUPFAM" id="SSF103506">
    <property type="entry name" value="Mitochondrial carrier"/>
    <property type="match status" value="1"/>
</dbReference>
<evidence type="ECO:0000256" key="7">
    <source>
        <dbReference type="ARBA" id="ARBA00023136"/>
    </source>
</evidence>
<dbReference type="PANTHER" id="PTHR45667">
    <property type="entry name" value="S-ADENOSYLMETHIONINE MITOCHONDRIAL CARRIER PROTEIN"/>
    <property type="match status" value="1"/>
</dbReference>
<keyword evidence="6 10" id="KW-1133">Transmembrane helix</keyword>
<evidence type="ECO:0000256" key="5">
    <source>
        <dbReference type="ARBA" id="ARBA00022737"/>
    </source>
</evidence>
<evidence type="ECO:0000256" key="8">
    <source>
        <dbReference type="PROSITE-ProRule" id="PRU00282"/>
    </source>
</evidence>
<keyword evidence="4 8" id="KW-0812">Transmembrane</keyword>
<organism evidence="11">
    <name type="scientific">Trypanosoma congolense (strain IL3000)</name>
    <dbReference type="NCBI Taxonomy" id="1068625"/>
    <lineage>
        <taxon>Eukaryota</taxon>
        <taxon>Discoba</taxon>
        <taxon>Euglenozoa</taxon>
        <taxon>Kinetoplastea</taxon>
        <taxon>Metakinetoplastina</taxon>
        <taxon>Trypanosomatida</taxon>
        <taxon>Trypanosomatidae</taxon>
        <taxon>Trypanosoma</taxon>
        <taxon>Nannomonas</taxon>
    </lineage>
</organism>
<evidence type="ECO:0000256" key="3">
    <source>
        <dbReference type="ARBA" id="ARBA00022448"/>
    </source>
</evidence>
<evidence type="ECO:0000256" key="2">
    <source>
        <dbReference type="ARBA" id="ARBA00006375"/>
    </source>
</evidence>
<proteinExistence type="inferred from homology"/>
<gene>
    <name evidence="11" type="ORF">TCIL3000_10_12160</name>
</gene>
<dbReference type="EMBL" id="HE575323">
    <property type="protein sequence ID" value="CCC94435.1"/>
    <property type="molecule type" value="Genomic_DNA"/>
</dbReference>
<feature type="repeat" description="Solcar" evidence="8">
    <location>
        <begin position="48"/>
        <end position="121"/>
    </location>
</feature>
<dbReference type="Pfam" id="PF00153">
    <property type="entry name" value="Mito_carr"/>
    <property type="match status" value="3"/>
</dbReference>
<sequence>MRLPSFVVPFCTGMHLMPRFLSLYAFFVFLKYIYIYSIIQKGVLCRWGVQMDSFIAGAAAGLVVDLTLYPIDTLKTRMQSRDGFRRAGGFAGVYRGLSAVVIGSIPSGAAFFVGYDVTKKFLVGKGGKKSTDGVVGPEKGWVFFSQITAAIVGETIASCVRVPIEMVKQQLQAGRHERLGSAIACITHGISPTAIKGELPARVKVSGVPNLFSGLPIMLLRELPFSVIQMSCYETLKSVLNTDNRPQFLPVCGAISGATAAFLTTPLDVLKTRIMLGQVGATSGEGCAQRLAVVKLAFRELLHEVPRATDRWGPLQRFFRGVVPRVMWISIGGSVFFTTYEIVHDYCRRHSAPQ</sequence>
<reference evidence="11" key="1">
    <citation type="journal article" date="2012" name="Proc. Natl. Acad. Sci. U.S.A.">
        <title>Antigenic diversity is generated by distinct evolutionary mechanisms in African trypanosome species.</title>
        <authorList>
            <person name="Jackson A.P."/>
            <person name="Berry A."/>
            <person name="Aslett M."/>
            <person name="Allison H.C."/>
            <person name="Burton P."/>
            <person name="Vavrova-Anderson J."/>
            <person name="Brown R."/>
            <person name="Browne H."/>
            <person name="Corton N."/>
            <person name="Hauser H."/>
            <person name="Gamble J."/>
            <person name="Gilderthorp R."/>
            <person name="Marcello L."/>
            <person name="McQuillan J."/>
            <person name="Otto T.D."/>
            <person name="Quail M.A."/>
            <person name="Sanders M.J."/>
            <person name="van Tonder A."/>
            <person name="Ginger M.L."/>
            <person name="Field M.C."/>
            <person name="Barry J.D."/>
            <person name="Hertz-Fowler C."/>
            <person name="Berriman M."/>
        </authorList>
    </citation>
    <scope>NUCLEOTIDE SEQUENCE</scope>
    <source>
        <strain evidence="11">IL3000</strain>
    </source>
</reference>
<name>G0UYG8_TRYCI</name>
<feature type="repeat" description="Solcar" evidence="8">
    <location>
        <begin position="244"/>
        <end position="346"/>
    </location>
</feature>
<dbReference type="Gene3D" id="1.50.40.10">
    <property type="entry name" value="Mitochondrial carrier domain"/>
    <property type="match status" value="2"/>
</dbReference>
<evidence type="ECO:0000313" key="11">
    <source>
        <dbReference type="EMBL" id="CCC94435.1"/>
    </source>
</evidence>
<dbReference type="InterPro" id="IPR023395">
    <property type="entry name" value="MCP_dom_sf"/>
</dbReference>
<feature type="transmembrane region" description="Helical" evidence="10">
    <location>
        <begin position="51"/>
        <end position="71"/>
    </location>
</feature>
<dbReference type="AlphaFoldDB" id="G0UYG8"/>
<accession>G0UYG8</accession>
<evidence type="ECO:0000256" key="10">
    <source>
        <dbReference type="SAM" id="Phobius"/>
    </source>
</evidence>
<keyword evidence="5" id="KW-0677">Repeat</keyword>
<keyword evidence="3 9" id="KW-0813">Transport</keyword>